<dbReference type="InterPro" id="IPR019410">
    <property type="entry name" value="Methyltransf_16"/>
</dbReference>
<protein>
    <submittedName>
        <fullName evidence="1">UPF0665 family C23C4.06c-like protein</fullName>
    </submittedName>
</protein>
<dbReference type="Proteomes" id="UP001338125">
    <property type="component" value="Unassembled WGS sequence"/>
</dbReference>
<sequence length="398" mass="43741">MHYIRFLRAPALTRSGKRLLLELVLTINTDLSDFYFLPDAPVELMVYAEVSSSEGSMIYVLAGPGQIIWRSGLRVLKPTIDVSAKVQAHLKSGDSVRVCVSTRSVMSASGVTKVMESVLPGGKSEGQVMPAYFALGNDNTNVGVATRRLALGDPNDANAVVEFEEELGESMARHIWDGGVVAFCKMANTCILPPQESAKQTCLGRLRNLMAGQKRLNVLELGCGIGVLGVGLAAIYPRMQLPPGHRCTILMTDLEDAERRTRANMTRLQSRPSGGAPVELLYENLDWQDGRRGHFGPEAQSRRWDMIMLADCTYNTDTLPALVETLSALHRSNQGHASQDERVSTKVFLATKNRHESEREVLDLLSGEGWNTLDKEILSLPVLGADAQTVELYLFEKL</sequence>
<gene>
    <name evidence="1" type="ORF">PT974_03698</name>
</gene>
<evidence type="ECO:0000313" key="1">
    <source>
        <dbReference type="EMBL" id="KAK5995297.1"/>
    </source>
</evidence>
<dbReference type="EMBL" id="JAVFKD010000004">
    <property type="protein sequence ID" value="KAK5995297.1"/>
    <property type="molecule type" value="Genomic_DNA"/>
</dbReference>
<evidence type="ECO:0000313" key="2">
    <source>
        <dbReference type="Proteomes" id="UP001338125"/>
    </source>
</evidence>
<organism evidence="1 2">
    <name type="scientific">Cladobotryum mycophilum</name>
    <dbReference type="NCBI Taxonomy" id="491253"/>
    <lineage>
        <taxon>Eukaryota</taxon>
        <taxon>Fungi</taxon>
        <taxon>Dikarya</taxon>
        <taxon>Ascomycota</taxon>
        <taxon>Pezizomycotina</taxon>
        <taxon>Sordariomycetes</taxon>
        <taxon>Hypocreomycetidae</taxon>
        <taxon>Hypocreales</taxon>
        <taxon>Hypocreaceae</taxon>
        <taxon>Cladobotryum</taxon>
    </lineage>
</organism>
<comment type="caution">
    <text evidence="1">The sequence shown here is derived from an EMBL/GenBank/DDBJ whole genome shotgun (WGS) entry which is preliminary data.</text>
</comment>
<dbReference type="Gene3D" id="3.40.50.150">
    <property type="entry name" value="Vaccinia Virus protein VP39"/>
    <property type="match status" value="1"/>
</dbReference>
<accession>A0ABR0STP4</accession>
<reference evidence="1 2" key="1">
    <citation type="submission" date="2024-01" db="EMBL/GenBank/DDBJ databases">
        <title>Complete genome of Cladobotryum mycophilum ATHUM6906.</title>
        <authorList>
            <person name="Christinaki A.C."/>
            <person name="Myridakis A.I."/>
            <person name="Kouvelis V.N."/>
        </authorList>
    </citation>
    <scope>NUCLEOTIDE SEQUENCE [LARGE SCALE GENOMIC DNA]</scope>
    <source>
        <strain evidence="1 2">ATHUM6906</strain>
    </source>
</reference>
<name>A0ABR0STP4_9HYPO</name>
<dbReference type="PANTHER" id="PTHR14614:SF132">
    <property type="entry name" value="PROTEIN-LYSINE METHYLTRANSFERASE C42C1.13"/>
    <property type="match status" value="1"/>
</dbReference>
<dbReference type="PANTHER" id="PTHR14614">
    <property type="entry name" value="HEPATOCELLULAR CARCINOMA-ASSOCIATED ANTIGEN"/>
    <property type="match status" value="1"/>
</dbReference>
<dbReference type="InterPro" id="IPR029063">
    <property type="entry name" value="SAM-dependent_MTases_sf"/>
</dbReference>
<dbReference type="Pfam" id="PF10294">
    <property type="entry name" value="Methyltransf_16"/>
    <property type="match status" value="1"/>
</dbReference>
<dbReference type="SUPFAM" id="SSF53335">
    <property type="entry name" value="S-adenosyl-L-methionine-dependent methyltransferases"/>
    <property type="match status" value="1"/>
</dbReference>
<keyword evidence="2" id="KW-1185">Reference proteome</keyword>
<proteinExistence type="predicted"/>